<dbReference type="Pfam" id="PF06544">
    <property type="entry name" value="Prp3_C"/>
    <property type="match status" value="1"/>
</dbReference>
<dbReference type="InterPro" id="IPR010541">
    <property type="entry name" value="Prp3_C"/>
</dbReference>
<dbReference type="AlphaFoldDB" id="A0A8C9GYR2"/>
<feature type="domain" description="Pre-mRNA-splicing factor 3" evidence="8">
    <location>
        <begin position="432"/>
        <end position="575"/>
    </location>
</feature>
<keyword evidence="10" id="KW-1185">Reference proteome</keyword>
<evidence type="ECO:0000259" key="7">
    <source>
        <dbReference type="Pfam" id="PF06544"/>
    </source>
</evidence>
<evidence type="ECO:0000256" key="5">
    <source>
        <dbReference type="SAM" id="MobiDB-lite"/>
    </source>
</evidence>
<dbReference type="Pfam" id="PF08572">
    <property type="entry name" value="PRP3"/>
    <property type="match status" value="1"/>
</dbReference>
<feature type="region of interest" description="Disordered" evidence="5">
    <location>
        <begin position="400"/>
        <end position="423"/>
    </location>
</feature>
<evidence type="ECO:0000256" key="3">
    <source>
        <dbReference type="ARBA" id="ARBA00023187"/>
    </source>
</evidence>
<evidence type="ECO:0000313" key="9">
    <source>
        <dbReference type="Ensembl" id="ENSPTEP00000011777.1"/>
    </source>
</evidence>
<keyword evidence="2" id="KW-0507">mRNA processing</keyword>
<feature type="compositionally biased region" description="Basic and acidic residues" evidence="5">
    <location>
        <begin position="508"/>
        <end position="519"/>
    </location>
</feature>
<evidence type="ECO:0000313" key="10">
    <source>
        <dbReference type="Proteomes" id="UP000694416"/>
    </source>
</evidence>
<name>A0A8C9GYR2_9PRIM</name>
<keyword evidence="6" id="KW-1133">Transmembrane helix</keyword>
<dbReference type="PANTHER" id="PTHR14212">
    <property type="entry name" value="U4/U6-ASSOCIATED RNA SPLICING FACTOR-RELATED"/>
    <property type="match status" value="1"/>
</dbReference>
<evidence type="ECO:0000256" key="2">
    <source>
        <dbReference type="ARBA" id="ARBA00022664"/>
    </source>
</evidence>
<sequence length="804" mass="93260">MHHLFIKKMEEVVKKRKSRWGDTDKTNESIICDEHVTEQMLGVKQPIEQEVITNKLNQPNLMMSPINLINSSSLGSIMPPVLPTSVPDFASLSYNIHLNILKATGAAKLAIERAKQASKLKENLKSGMNKKIEIIPKPLKLDEYGREIDEEGNVINIKPITYSTLKVNKNKIEEENILKNQLENLKEPTTEDMIVQNEFKWFDPRIKSTKSKKKNHIGSSTTASSNINKKKKSGFHFISPGSLLKKQEILNLKYDNNSGSHLNYDLKQIIQEKKNAQNLEELSFNFLNNDLYVNVNPNLIEIGNNVGNGKSGSDNNRGIKQWSECEKYDMIEKWDLVLLKKVKSATISSNGVTDDTNTNKHEEYINEQIEILKKSMQCIIDNDVIIKEKKKKSNLDGSVCLESENDQGNAHDTNSNDHQNDKENPLSNLYIELNVLLNRCENNEVFILENNDIIINKNLFKINMKKITKYIEHPAPLNEEKKEEDVASPPVMFLTPLEKKKLRRRKKQEKEKEKQDKIRIGLIPPPPPKMKLANLMRILGDNAIAHPSRIEHEVRQQMKERELRHYEQNQKRKLTSEEKKKKKIKKWQCDSNEKNEVLVIYITNLSNKKHIFKINMNAIQLHLTGVCVMTVLFNFIIVEGKHVAIERYKRLLFRRIKWNEDRDEFSMEGYGNYEGRKGESGSGVLHTNDVTNYKEEYDAYDVNEKLKNEYDNTLKQNKNITFFPNDNLNVFNNNTNVATNTSLDINQECTCSLIWNGTVIKKNFSNWKMLVAKTEMEVTSYLEQHDALHYYHIVKKHRDVLDDW</sequence>
<evidence type="ECO:0000256" key="1">
    <source>
        <dbReference type="ARBA" id="ARBA00004123"/>
    </source>
</evidence>
<keyword evidence="6" id="KW-0472">Membrane</keyword>
<keyword evidence="6" id="KW-0812">Transmembrane</keyword>
<feature type="domain" description="Small nuclear ribonucleoprotein Prp3 C-terminal" evidence="7">
    <location>
        <begin position="599"/>
        <end position="793"/>
    </location>
</feature>
<dbReference type="CDD" id="cd24162">
    <property type="entry name" value="Prp3_C"/>
    <property type="match status" value="1"/>
</dbReference>
<dbReference type="GO" id="GO:0046540">
    <property type="term" value="C:U4/U6 x U5 tri-snRNP complex"/>
    <property type="evidence" value="ECO:0007669"/>
    <property type="project" value="InterPro"/>
</dbReference>
<feature type="compositionally biased region" description="Basic and acidic residues" evidence="5">
    <location>
        <begin position="414"/>
        <end position="423"/>
    </location>
</feature>
<protein>
    <submittedName>
        <fullName evidence="9">Uncharacterized protein</fullName>
    </submittedName>
</protein>
<dbReference type="InterPro" id="IPR013881">
    <property type="entry name" value="Pre-mRNA_splic_Prp3_dom"/>
</dbReference>
<keyword evidence="3" id="KW-0508">mRNA splicing</keyword>
<dbReference type="InterPro" id="IPR027104">
    <property type="entry name" value="Prp3"/>
</dbReference>
<dbReference type="Proteomes" id="UP000694416">
    <property type="component" value="Unplaced"/>
</dbReference>
<proteinExistence type="predicted"/>
<evidence type="ECO:0000256" key="6">
    <source>
        <dbReference type="SAM" id="Phobius"/>
    </source>
</evidence>
<dbReference type="GO" id="GO:0000398">
    <property type="term" value="P:mRNA splicing, via spliceosome"/>
    <property type="evidence" value="ECO:0007669"/>
    <property type="project" value="InterPro"/>
</dbReference>
<keyword evidence="4" id="KW-0539">Nucleus</keyword>
<comment type="subcellular location">
    <subcellularLocation>
        <location evidence="1">Nucleus</location>
    </subcellularLocation>
</comment>
<dbReference type="PANTHER" id="PTHR14212:SF0">
    <property type="entry name" value="U4_U6 SMALL NUCLEAR RIBONUCLEOPROTEIN PRP3"/>
    <property type="match status" value="1"/>
</dbReference>
<dbReference type="Ensembl" id="ENSPTET00000017767.1">
    <property type="protein sequence ID" value="ENSPTEP00000011777.1"/>
    <property type="gene ID" value="ENSPTEG00000013258.1"/>
</dbReference>
<evidence type="ECO:0000256" key="4">
    <source>
        <dbReference type="ARBA" id="ARBA00023242"/>
    </source>
</evidence>
<feature type="region of interest" description="Disordered" evidence="5">
    <location>
        <begin position="495"/>
        <end position="523"/>
    </location>
</feature>
<reference evidence="9" key="2">
    <citation type="submission" date="2025-09" db="UniProtKB">
        <authorList>
            <consortium name="Ensembl"/>
        </authorList>
    </citation>
    <scope>IDENTIFICATION</scope>
</reference>
<organism evidence="9 10">
    <name type="scientific">Piliocolobus tephrosceles</name>
    <name type="common">Ugandan red Colobus</name>
    <dbReference type="NCBI Taxonomy" id="591936"/>
    <lineage>
        <taxon>Eukaryota</taxon>
        <taxon>Metazoa</taxon>
        <taxon>Chordata</taxon>
        <taxon>Craniata</taxon>
        <taxon>Vertebrata</taxon>
        <taxon>Euteleostomi</taxon>
        <taxon>Mammalia</taxon>
        <taxon>Eutheria</taxon>
        <taxon>Euarchontoglires</taxon>
        <taxon>Primates</taxon>
        <taxon>Haplorrhini</taxon>
        <taxon>Catarrhini</taxon>
        <taxon>Cercopithecidae</taxon>
        <taxon>Colobinae</taxon>
        <taxon>Piliocolobus</taxon>
    </lineage>
</organism>
<reference evidence="9" key="1">
    <citation type="submission" date="2025-08" db="UniProtKB">
        <authorList>
            <consortium name="Ensembl"/>
        </authorList>
    </citation>
    <scope>IDENTIFICATION</scope>
</reference>
<feature type="transmembrane region" description="Helical" evidence="6">
    <location>
        <begin position="619"/>
        <end position="638"/>
    </location>
</feature>
<evidence type="ECO:0000259" key="8">
    <source>
        <dbReference type="Pfam" id="PF08572"/>
    </source>
</evidence>
<accession>A0A8C9GYR2</accession>